<dbReference type="InterPro" id="IPR004643">
    <property type="entry name" value="Fe-S_L-Ser_bsu"/>
</dbReference>
<evidence type="ECO:0000256" key="7">
    <source>
        <dbReference type="ARBA" id="ARBA00023004"/>
    </source>
</evidence>
<comment type="pathway">
    <text evidence="2 11">Carbohydrate biosynthesis; gluconeogenesis.</text>
</comment>
<evidence type="ECO:0000256" key="4">
    <source>
        <dbReference type="ARBA" id="ARBA00022432"/>
    </source>
</evidence>
<feature type="domain" description="ACT" evidence="13">
    <location>
        <begin position="148"/>
        <end position="220"/>
    </location>
</feature>
<dbReference type="UniPathway" id="UPA00138"/>
<reference evidence="14 15" key="1">
    <citation type="submission" date="2014-07" db="EMBL/GenBank/DDBJ databases">
        <authorList>
            <person name="Urmite Genomes Urmite Genomes"/>
        </authorList>
    </citation>
    <scope>NUCLEOTIDE SEQUENCE [LARGE SCALE GENOMIC DNA]</scope>
    <source>
        <strain evidence="14 15">13MG44_air</strain>
    </source>
</reference>
<dbReference type="SUPFAM" id="SSF143548">
    <property type="entry name" value="Serine metabolism enzymes domain"/>
    <property type="match status" value="1"/>
</dbReference>
<dbReference type="GO" id="GO:0046872">
    <property type="term" value="F:metal ion binding"/>
    <property type="evidence" value="ECO:0007669"/>
    <property type="project" value="UniProtKB-UniRule"/>
</dbReference>
<evidence type="ECO:0000313" key="14">
    <source>
        <dbReference type="EMBL" id="CDZ99492.1"/>
    </source>
</evidence>
<comment type="catalytic activity">
    <reaction evidence="10 11 12">
        <text>L-serine = pyruvate + NH4(+)</text>
        <dbReference type="Rhea" id="RHEA:19169"/>
        <dbReference type="ChEBI" id="CHEBI:15361"/>
        <dbReference type="ChEBI" id="CHEBI:28938"/>
        <dbReference type="ChEBI" id="CHEBI:33384"/>
        <dbReference type="EC" id="4.3.1.17"/>
    </reaction>
</comment>
<evidence type="ECO:0000259" key="13">
    <source>
        <dbReference type="PROSITE" id="PS51671"/>
    </source>
</evidence>
<dbReference type="Pfam" id="PF01842">
    <property type="entry name" value="ACT"/>
    <property type="match status" value="1"/>
</dbReference>
<evidence type="ECO:0000256" key="11">
    <source>
        <dbReference type="PIRNR" id="PIRNR036692"/>
    </source>
</evidence>
<dbReference type="InterPro" id="IPR051318">
    <property type="entry name" value="Fe-S_L-Ser"/>
</dbReference>
<dbReference type="InterPro" id="IPR002912">
    <property type="entry name" value="ACT_dom"/>
</dbReference>
<proteinExistence type="inferred from homology"/>
<keyword evidence="5 11" id="KW-0004">4Fe-4S</keyword>
<dbReference type="EMBL" id="CCSE01000001">
    <property type="protein sequence ID" value="CDZ99492.1"/>
    <property type="molecule type" value="Genomic_DNA"/>
</dbReference>
<name>A0A078M2A4_9STAP</name>
<sequence length="221" mass="24080">MKFKSVFDIIGPVMVGPSSSHTAGAARIGLLARSLFGGQPDKVDIYLYGSFRDTYQGHATDVALLGGILGYDTDDERIINAKQEAADNDLTYNFIEMNEERSHPNTAVLHLYKGEEELVIEGVSIGGGKIELVSINGYNINISGNYHALLVFHKDEFGTIARVTTKLGDEQLNISQMSVSRKEKGQVALMTVELDDTISVEALEEIRAVKGVDRVIEMTGG</sequence>
<dbReference type="OrthoDB" id="9813137at2"/>
<keyword evidence="15" id="KW-1185">Reference proteome</keyword>
<evidence type="ECO:0000256" key="2">
    <source>
        <dbReference type="ARBA" id="ARBA00004742"/>
    </source>
</evidence>
<dbReference type="InterPro" id="IPR045865">
    <property type="entry name" value="ACT-like_dom_sf"/>
</dbReference>
<dbReference type="Gene3D" id="3.30.70.260">
    <property type="match status" value="1"/>
</dbReference>
<dbReference type="SUPFAM" id="SSF55021">
    <property type="entry name" value="ACT-like"/>
    <property type="match status" value="1"/>
</dbReference>
<dbReference type="CDD" id="cd04903">
    <property type="entry name" value="ACT_LSD"/>
    <property type="match status" value="1"/>
</dbReference>
<dbReference type="GO" id="GO:0003941">
    <property type="term" value="F:L-serine ammonia-lyase activity"/>
    <property type="evidence" value="ECO:0007669"/>
    <property type="project" value="UniProtKB-UniRule"/>
</dbReference>
<evidence type="ECO:0000256" key="3">
    <source>
        <dbReference type="ARBA" id="ARBA00008636"/>
    </source>
</evidence>
<evidence type="ECO:0000256" key="9">
    <source>
        <dbReference type="ARBA" id="ARBA00023239"/>
    </source>
</evidence>
<dbReference type="NCBIfam" id="TIGR00719">
    <property type="entry name" value="sda_beta"/>
    <property type="match status" value="1"/>
</dbReference>
<dbReference type="GO" id="GO:0051539">
    <property type="term" value="F:4 iron, 4 sulfur cluster binding"/>
    <property type="evidence" value="ECO:0007669"/>
    <property type="project" value="UniProtKB-UniRule"/>
</dbReference>
<accession>A0A078M2A4</accession>
<comment type="cofactor">
    <cofactor evidence="1 12">
        <name>[4Fe-4S] cluster</name>
        <dbReference type="ChEBI" id="CHEBI:49883"/>
    </cofactor>
</comment>
<evidence type="ECO:0000256" key="1">
    <source>
        <dbReference type="ARBA" id="ARBA00001966"/>
    </source>
</evidence>
<keyword evidence="7 11" id="KW-0408">Iron</keyword>
<keyword evidence="4 11" id="KW-0312">Gluconeogenesis</keyword>
<dbReference type="PIRSF" id="PIRSF036692">
    <property type="entry name" value="SDH_B"/>
    <property type="match status" value="1"/>
</dbReference>
<comment type="similarity">
    <text evidence="3 11 12">Belongs to the iron-sulfur dependent L-serine dehydratase family.</text>
</comment>
<dbReference type="PANTHER" id="PTHR30182">
    <property type="entry name" value="L-SERINE DEHYDRATASE"/>
    <property type="match status" value="1"/>
</dbReference>
<dbReference type="Gene3D" id="3.30.1330.90">
    <property type="entry name" value="D-3-phosphoglycerate dehydrogenase, domain 3"/>
    <property type="match status" value="1"/>
</dbReference>
<dbReference type="GO" id="GO:0006094">
    <property type="term" value="P:gluconeogenesis"/>
    <property type="evidence" value="ECO:0007669"/>
    <property type="project" value="UniProtKB-UniRule"/>
</dbReference>
<protein>
    <recommendedName>
        <fullName evidence="11">L-serine deaminase</fullName>
    </recommendedName>
</protein>
<dbReference type="InterPro" id="IPR029009">
    <property type="entry name" value="ASB_dom_sf"/>
</dbReference>
<evidence type="ECO:0000313" key="15">
    <source>
        <dbReference type="Proteomes" id="UP000044136"/>
    </source>
</evidence>
<evidence type="ECO:0000256" key="8">
    <source>
        <dbReference type="ARBA" id="ARBA00023014"/>
    </source>
</evidence>
<dbReference type="PROSITE" id="PS51671">
    <property type="entry name" value="ACT"/>
    <property type="match status" value="1"/>
</dbReference>
<organism evidence="14 15">
    <name type="scientific">Jeotgalicoccus saudimassiliensis</name>
    <dbReference type="NCBI Taxonomy" id="1461582"/>
    <lineage>
        <taxon>Bacteria</taxon>
        <taxon>Bacillati</taxon>
        <taxon>Bacillota</taxon>
        <taxon>Bacilli</taxon>
        <taxon>Bacillales</taxon>
        <taxon>Staphylococcaceae</taxon>
        <taxon>Jeotgalicoccus</taxon>
    </lineage>
</organism>
<dbReference type="InterPro" id="IPR005131">
    <property type="entry name" value="Ser_deHydtase_bsu"/>
</dbReference>
<dbReference type="HOGENOM" id="CLU_086592_0_0_9"/>
<gene>
    <name evidence="14" type="primary">sdhB</name>
    <name evidence="14" type="ORF">BN1048_00497</name>
</gene>
<dbReference type="FunFam" id="3.30.70.260:FF:000008">
    <property type="entry name" value="D-3-phosphoglycerate dehydrogenase, chloroplastic"/>
    <property type="match status" value="1"/>
</dbReference>
<keyword evidence="8 11" id="KW-0411">Iron-sulfur</keyword>
<evidence type="ECO:0000256" key="5">
    <source>
        <dbReference type="ARBA" id="ARBA00022485"/>
    </source>
</evidence>
<dbReference type="RefSeq" id="WP_035808071.1">
    <property type="nucleotide sequence ID" value="NZ_CCSE01000001.1"/>
</dbReference>
<keyword evidence="9 11" id="KW-0456">Lyase</keyword>
<evidence type="ECO:0000256" key="12">
    <source>
        <dbReference type="RuleBase" id="RU366059"/>
    </source>
</evidence>
<dbReference type="eggNOG" id="COG1760">
    <property type="taxonomic scope" value="Bacteria"/>
</dbReference>
<dbReference type="STRING" id="1461582.BN1048_00497"/>
<evidence type="ECO:0000256" key="6">
    <source>
        <dbReference type="ARBA" id="ARBA00022723"/>
    </source>
</evidence>
<keyword evidence="6 11" id="KW-0479">Metal-binding</keyword>
<dbReference type="Proteomes" id="UP000044136">
    <property type="component" value="Unassembled WGS sequence"/>
</dbReference>
<dbReference type="AlphaFoldDB" id="A0A078M2A4"/>
<dbReference type="PANTHER" id="PTHR30182:SF12">
    <property type="entry name" value="L-SERINE DEHYDRATASE, BETA CHAIN-RELATED"/>
    <property type="match status" value="1"/>
</dbReference>
<evidence type="ECO:0000256" key="10">
    <source>
        <dbReference type="ARBA" id="ARBA00049406"/>
    </source>
</evidence>
<dbReference type="Pfam" id="PF03315">
    <property type="entry name" value="SDH_beta"/>
    <property type="match status" value="1"/>
</dbReference>